<dbReference type="Proteomes" id="UP000272003">
    <property type="component" value="Chromosome"/>
</dbReference>
<dbReference type="PANTHER" id="PTHR40076">
    <property type="entry name" value="MEMBRANE PROTEIN-RELATED"/>
    <property type="match status" value="1"/>
</dbReference>
<dbReference type="InterPro" id="IPR010380">
    <property type="entry name" value="DUF975"/>
</dbReference>
<dbReference type="OrthoDB" id="9784844at2"/>
<evidence type="ECO:0000313" key="3">
    <source>
        <dbReference type="Proteomes" id="UP000272003"/>
    </source>
</evidence>
<protein>
    <submittedName>
        <fullName evidence="2">DUF975 family protein</fullName>
    </submittedName>
</protein>
<organism evidence="2 3">
    <name type="scientific">Apilactobacillus bombintestini</name>
    <dbReference type="NCBI Taxonomy" id="2419772"/>
    <lineage>
        <taxon>Bacteria</taxon>
        <taxon>Bacillati</taxon>
        <taxon>Bacillota</taxon>
        <taxon>Bacilli</taxon>
        <taxon>Lactobacillales</taxon>
        <taxon>Lactobacillaceae</taxon>
        <taxon>Apilactobacillus</taxon>
    </lineage>
</organism>
<proteinExistence type="predicted"/>
<dbReference type="PANTHER" id="PTHR40076:SF1">
    <property type="entry name" value="MEMBRANE PROTEIN"/>
    <property type="match status" value="1"/>
</dbReference>
<dbReference type="AlphaFoldDB" id="A0A387AMY1"/>
<feature type="transmembrane region" description="Helical" evidence="1">
    <location>
        <begin position="118"/>
        <end position="146"/>
    </location>
</feature>
<sequence>MFDRFNTKQSAKNLLHKEQRFFFILFIPFIVVLLLSSAMDPTNNEQFQALMTGKQVDANALVHSTVFNTNTVGQLIFSIVSGIFLMGAIFTTLDVVRNQDDLQRPLRKSISFIDNQRLFWGVIALFIVKTILNMLWYIVFIIPGFIKNYSYSQAVYIYRDAFLAGKPIGIFEAITESRKMMDGYKGSRFVMDLSFIGWLLLSGLTAGIAGIYVYPYYYITAMKFYEFVKQQYTAA</sequence>
<dbReference type="KEGG" id="abom:D7I45_00180"/>
<evidence type="ECO:0000313" key="2">
    <source>
        <dbReference type="EMBL" id="AYF92014.1"/>
    </source>
</evidence>
<reference evidence="2 3" key="1">
    <citation type="submission" date="2018-09" db="EMBL/GenBank/DDBJ databases">
        <title>Genome sequencing of strain BHWM-4.</title>
        <authorList>
            <person name="Heo J."/>
            <person name="Kim S.-J."/>
            <person name="Kwon S.-W."/>
        </authorList>
    </citation>
    <scope>NUCLEOTIDE SEQUENCE [LARGE SCALE GENOMIC DNA]</scope>
    <source>
        <strain evidence="2 3">BHWM-4</strain>
    </source>
</reference>
<accession>A0A387AMY1</accession>
<gene>
    <name evidence="2" type="ORF">D7I45_00180</name>
</gene>
<keyword evidence="1" id="KW-0812">Transmembrane</keyword>
<dbReference type="EMBL" id="CP032626">
    <property type="protein sequence ID" value="AYF92014.1"/>
    <property type="molecule type" value="Genomic_DNA"/>
</dbReference>
<dbReference type="Pfam" id="PF06161">
    <property type="entry name" value="DUF975"/>
    <property type="match status" value="1"/>
</dbReference>
<dbReference type="RefSeq" id="WP_120783788.1">
    <property type="nucleotide sequence ID" value="NZ_CP032626.1"/>
</dbReference>
<feature type="transmembrane region" description="Helical" evidence="1">
    <location>
        <begin position="75"/>
        <end position="97"/>
    </location>
</feature>
<name>A0A387AMY1_9LACO</name>
<keyword evidence="1" id="KW-0472">Membrane</keyword>
<evidence type="ECO:0000256" key="1">
    <source>
        <dbReference type="SAM" id="Phobius"/>
    </source>
</evidence>
<keyword evidence="3" id="KW-1185">Reference proteome</keyword>
<keyword evidence="1" id="KW-1133">Transmembrane helix</keyword>
<feature type="transmembrane region" description="Helical" evidence="1">
    <location>
        <begin position="21"/>
        <end position="39"/>
    </location>
</feature>
<feature type="transmembrane region" description="Helical" evidence="1">
    <location>
        <begin position="195"/>
        <end position="219"/>
    </location>
</feature>